<keyword evidence="1" id="KW-0489">Methyltransferase</keyword>
<protein>
    <recommendedName>
        <fullName evidence="4">O-methyltransferase C-terminal domain-containing protein</fullName>
    </recommendedName>
</protein>
<dbReference type="Proteomes" id="UP000287352">
    <property type="component" value="Unassembled WGS sequence"/>
</dbReference>
<dbReference type="PROSITE" id="PS51683">
    <property type="entry name" value="SAM_OMT_II"/>
    <property type="match status" value="1"/>
</dbReference>
<dbReference type="InterPro" id="IPR016461">
    <property type="entry name" value="COMT-like"/>
</dbReference>
<dbReference type="InterPro" id="IPR001077">
    <property type="entry name" value="COMT_C"/>
</dbReference>
<evidence type="ECO:0000256" key="2">
    <source>
        <dbReference type="ARBA" id="ARBA00022679"/>
    </source>
</evidence>
<dbReference type="Pfam" id="PF00891">
    <property type="entry name" value="Methyltransf_2"/>
    <property type="match status" value="1"/>
</dbReference>
<comment type="caution">
    <text evidence="5">The sequence shown here is derived from an EMBL/GenBank/DDBJ whole genome shotgun (WGS) entry which is preliminary data.</text>
</comment>
<proteinExistence type="predicted"/>
<dbReference type="SUPFAM" id="SSF53335">
    <property type="entry name" value="S-adenosyl-L-methionine-dependent methyltransferases"/>
    <property type="match status" value="1"/>
</dbReference>
<dbReference type="RefSeq" id="WP_126583348.1">
    <property type="nucleotide sequence ID" value="NZ_BIFR01000002.1"/>
</dbReference>
<keyword evidence="3" id="KW-0949">S-adenosyl-L-methionine</keyword>
<evidence type="ECO:0000313" key="6">
    <source>
        <dbReference type="Proteomes" id="UP000287352"/>
    </source>
</evidence>
<dbReference type="OrthoDB" id="7418600at2"/>
<dbReference type="GO" id="GO:0008171">
    <property type="term" value="F:O-methyltransferase activity"/>
    <property type="evidence" value="ECO:0007669"/>
    <property type="project" value="InterPro"/>
</dbReference>
<evidence type="ECO:0000313" key="5">
    <source>
        <dbReference type="EMBL" id="GCE15950.1"/>
    </source>
</evidence>
<keyword evidence="6" id="KW-1185">Reference proteome</keyword>
<dbReference type="Gene3D" id="3.40.50.150">
    <property type="entry name" value="Vaccinia Virus protein VP39"/>
    <property type="match status" value="1"/>
</dbReference>
<dbReference type="GO" id="GO:0032259">
    <property type="term" value="P:methylation"/>
    <property type="evidence" value="ECO:0007669"/>
    <property type="project" value="UniProtKB-KW"/>
</dbReference>
<evidence type="ECO:0000259" key="4">
    <source>
        <dbReference type="Pfam" id="PF00891"/>
    </source>
</evidence>
<accession>A0A402A9Y2</accession>
<dbReference type="AlphaFoldDB" id="A0A402A9Y2"/>
<evidence type="ECO:0000256" key="1">
    <source>
        <dbReference type="ARBA" id="ARBA00022603"/>
    </source>
</evidence>
<keyword evidence="2" id="KW-0808">Transferase</keyword>
<evidence type="ECO:0000256" key="3">
    <source>
        <dbReference type="ARBA" id="ARBA00022691"/>
    </source>
</evidence>
<sequence length="179" mass="19973">MEKDLHQYIVDAYNFSLHSTVMEIGGEHGSLLQTIVQSYPSVHGILVTRASDFGESTIEGFEEAIGHCQSISSDYLQYVPYLERSGVAIVQMLLRYWSDKDARKILHTLRAASQTGATLLVIEQFMTSSDSDQLPFQQQGVLTESVKQNYFLLLEEADFAVQRIIPTNSPLSIIVGKAV</sequence>
<dbReference type="InterPro" id="IPR029063">
    <property type="entry name" value="SAM-dependent_MTases_sf"/>
</dbReference>
<name>A0A402A9Y2_9CHLR</name>
<feature type="domain" description="O-methyltransferase C-terminal" evidence="4">
    <location>
        <begin position="8"/>
        <end position="135"/>
    </location>
</feature>
<organism evidence="5 6">
    <name type="scientific">Tengunoibacter tsumagoiensis</name>
    <dbReference type="NCBI Taxonomy" id="2014871"/>
    <lineage>
        <taxon>Bacteria</taxon>
        <taxon>Bacillati</taxon>
        <taxon>Chloroflexota</taxon>
        <taxon>Ktedonobacteria</taxon>
        <taxon>Ktedonobacterales</taxon>
        <taxon>Dictyobacteraceae</taxon>
        <taxon>Tengunoibacter</taxon>
    </lineage>
</organism>
<dbReference type="EMBL" id="BIFR01000002">
    <property type="protein sequence ID" value="GCE15950.1"/>
    <property type="molecule type" value="Genomic_DNA"/>
</dbReference>
<gene>
    <name evidence="5" type="ORF">KTT_58090</name>
</gene>
<reference evidence="6" key="1">
    <citation type="submission" date="2018-12" db="EMBL/GenBank/DDBJ databases">
        <title>Tengunoibacter tsumagoiensis gen. nov., sp. nov., Dictyobacter kobayashii sp. nov., D. alpinus sp. nov., and D. joshuensis sp. nov. and description of Dictyobacteraceae fam. nov. within the order Ktedonobacterales isolated from Tengu-no-mugimeshi.</title>
        <authorList>
            <person name="Wang C.M."/>
            <person name="Zheng Y."/>
            <person name="Sakai Y."/>
            <person name="Toyoda A."/>
            <person name="Minakuchi Y."/>
            <person name="Abe K."/>
            <person name="Yokota A."/>
            <person name="Yabe S."/>
        </authorList>
    </citation>
    <scope>NUCLEOTIDE SEQUENCE [LARGE SCALE GENOMIC DNA]</scope>
    <source>
        <strain evidence="6">Uno3</strain>
    </source>
</reference>